<evidence type="ECO:0008006" key="5">
    <source>
        <dbReference type="Google" id="ProtNLM"/>
    </source>
</evidence>
<dbReference type="Proteomes" id="UP001500621">
    <property type="component" value="Unassembled WGS sequence"/>
</dbReference>
<accession>A0ABP8X179</accession>
<evidence type="ECO:0000313" key="3">
    <source>
        <dbReference type="EMBL" id="GAA4698054.1"/>
    </source>
</evidence>
<feature type="coiled-coil region" evidence="1">
    <location>
        <begin position="820"/>
        <end position="847"/>
    </location>
</feature>
<reference evidence="4" key="1">
    <citation type="journal article" date="2019" name="Int. J. Syst. Evol. Microbiol.">
        <title>The Global Catalogue of Microorganisms (GCM) 10K type strain sequencing project: providing services to taxonomists for standard genome sequencing and annotation.</title>
        <authorList>
            <consortium name="The Broad Institute Genomics Platform"/>
            <consortium name="The Broad Institute Genome Sequencing Center for Infectious Disease"/>
            <person name="Wu L."/>
            <person name="Ma J."/>
        </authorList>
    </citation>
    <scope>NUCLEOTIDE SEQUENCE [LARGE SCALE GENOMIC DNA]</scope>
    <source>
        <strain evidence="4">JCM 18127</strain>
    </source>
</reference>
<name>A0ABP8X179_9ACTN</name>
<proteinExistence type="predicted"/>
<dbReference type="RefSeq" id="WP_345271736.1">
    <property type="nucleotide sequence ID" value="NZ_BAABIM010000005.1"/>
</dbReference>
<organism evidence="3 4">
    <name type="scientific">Nocardioides nanhaiensis</name>
    <dbReference type="NCBI Taxonomy" id="1476871"/>
    <lineage>
        <taxon>Bacteria</taxon>
        <taxon>Bacillati</taxon>
        <taxon>Actinomycetota</taxon>
        <taxon>Actinomycetes</taxon>
        <taxon>Propionibacteriales</taxon>
        <taxon>Nocardioidaceae</taxon>
        <taxon>Nocardioides</taxon>
    </lineage>
</organism>
<evidence type="ECO:0000256" key="2">
    <source>
        <dbReference type="SAM" id="MobiDB-lite"/>
    </source>
</evidence>
<comment type="caution">
    <text evidence="3">The sequence shown here is derived from an EMBL/GenBank/DDBJ whole genome shotgun (WGS) entry which is preliminary data.</text>
</comment>
<keyword evidence="1" id="KW-0175">Coiled coil</keyword>
<dbReference type="EMBL" id="BAABIM010000005">
    <property type="protein sequence ID" value="GAA4698054.1"/>
    <property type="molecule type" value="Genomic_DNA"/>
</dbReference>
<keyword evidence="4" id="KW-1185">Reference proteome</keyword>
<feature type="region of interest" description="Disordered" evidence="2">
    <location>
        <begin position="1018"/>
        <end position="1048"/>
    </location>
</feature>
<evidence type="ECO:0000256" key="1">
    <source>
        <dbReference type="SAM" id="Coils"/>
    </source>
</evidence>
<feature type="region of interest" description="Disordered" evidence="2">
    <location>
        <begin position="657"/>
        <end position="685"/>
    </location>
</feature>
<sequence length="1080" mass="112885">MGQRFSRAGALIRSGLTIGAVGAGVLGKAIVTQASDAQQSLGATESVYGRYANTVIRQSKNAADAVGLSANEYRELANVTGAMLKSSGLPLKEVTTLTADLTGRAADLTGRAADLAATYGGTTREAIEAVSSLLRGEADPIEAYGVSIKQADVNARLAAKGLDELEGSARKQAEQQARIELLFRQSADAAGQFGRESDTLAGQSQRLKAELQDTAAEAGTALLPSLTDLVKYGRSTVVPWLGEAADWLATNSDEIGNTASQIGSALLPSLKAFADVGGTVLDVITAIPEPVRNVAAQVGIAGFAWAKLSPVVIDSVGALGEFSTKVRDAETRAAAIGRVSRQAAGVGGLLAFAAGAQQTDSTMGTLLTTLGGAATGFAIGGPIGGAVGALAGLTTGLLQSRDAADDARTSAEDYAAALDQVTGAATEQNRAMILTDLQQAGTIDALRGYGISAREAVNAALGQADATERVNLALQGEEAQLQANRQALADVQREYANLSSSELEERGGALIADEARIKGEIDTIRNGISTLREVARQHQDTAQSTRAASRATTDYSALIGKIPKRAYTRIDEVGLQPTARGVARLTRQYNLQPKEVRTVITTLGIDTSVKNVRRLAGQLDGVGKKKPKSTVEVNTKGAKGQLDSWLSSLGKSIRSGVREADRGGNEIKRGLEKGPKGARADLGRYKSDVSSGVASARSTASSGGQSVGNALQSGVLAGFAGTQSALAAQAAAAVRAAVASAKAAAKIKSPSRVMRDEVGAQLGRGLELGIADRKGKAKNSGRNLIRSLLSGVDDGADGISKSVDRLTKLIEKRVKGKGEEKRERAILKSLSDEFKQLRKNGAQQEKNNRLLVAARQRHKDLVAAAKQYGTEIRDSFVQYGSVTALGQGEGFGSLEQMFQMWEARAEAAERFGKNLLSLASAGLSRTVLEDIRNAGVEGGAGIAEALLAGGREAIGQANSLADRFAQVGGGVGDKLRDRYHSAGIASADALVRQLERQQAKLDRIAQRMGRELVKEAQRAIGGRPQPPSARETYARSQSARQQAGAAPQRLHLTAQELDQLQRGRQISRDLRAWERAGGTR</sequence>
<protein>
    <recommendedName>
        <fullName evidence="5">Phage tail tape measure protein</fullName>
    </recommendedName>
</protein>
<evidence type="ECO:0000313" key="4">
    <source>
        <dbReference type="Proteomes" id="UP001500621"/>
    </source>
</evidence>
<gene>
    <name evidence="3" type="ORF">GCM10023226_40690</name>
</gene>
<feature type="compositionally biased region" description="Low complexity" evidence="2">
    <location>
        <begin position="1034"/>
        <end position="1048"/>
    </location>
</feature>